<reference evidence="1 2" key="2">
    <citation type="submission" date="2019-05" db="EMBL/GenBank/DDBJ databases">
        <authorList>
            <person name="Ravantti J.J."/>
        </authorList>
    </citation>
    <scope>NUCLEOTIDE SEQUENCE [LARGE SCALE GENOMIC DNA]</scope>
    <source>
        <strain evidence="1 2">B185</strain>
    </source>
</reference>
<protein>
    <recommendedName>
        <fullName evidence="3">Rieske domain-containing protein</fullName>
    </recommendedName>
</protein>
<sequence length="141" mass="15573">MKKYFLIIILILVFGCDKNNVVNSANPYLANNSFSIDLNPSLPSYNKLNYPGEPLLIAIPGVGIQGILVMKTGGAGDFVAWEASCPLQYPTDCSKLNLKGISAQCTCDNSEFNLYTGDGGKQYPLKRYNVQNLNRIIRIYN</sequence>
<organism evidence="1 2">
    <name type="scientific">Flavobacterium columnare</name>
    <dbReference type="NCBI Taxonomy" id="996"/>
    <lineage>
        <taxon>Bacteria</taxon>
        <taxon>Pseudomonadati</taxon>
        <taxon>Bacteroidota</taxon>
        <taxon>Flavobacteriia</taxon>
        <taxon>Flavobacteriales</taxon>
        <taxon>Flavobacteriaceae</taxon>
        <taxon>Flavobacterium</taxon>
    </lineage>
</organism>
<evidence type="ECO:0000313" key="1">
    <source>
        <dbReference type="EMBL" id="AMO20754.1"/>
    </source>
</evidence>
<dbReference type="EMBL" id="CP010992">
    <property type="protein sequence ID" value="AMO20754.1"/>
    <property type="molecule type" value="Genomic_DNA"/>
</dbReference>
<name>A0AAI8CIT8_9FLAO</name>
<proteinExistence type="predicted"/>
<dbReference type="PROSITE" id="PS51257">
    <property type="entry name" value="PROKAR_LIPOPROTEIN"/>
    <property type="match status" value="1"/>
</dbReference>
<gene>
    <name evidence="1" type="ORF">UN65_10785</name>
</gene>
<dbReference type="Proteomes" id="UP000304840">
    <property type="component" value="Chromosome"/>
</dbReference>
<dbReference type="RefSeq" id="WP_138425549.1">
    <property type="nucleotide sequence ID" value="NZ_CP010992.1"/>
</dbReference>
<evidence type="ECO:0000313" key="2">
    <source>
        <dbReference type="Proteomes" id="UP000304840"/>
    </source>
</evidence>
<accession>A0AAI8CIT8</accession>
<reference evidence="2" key="1">
    <citation type="submission" date="2016-03" db="EMBL/GenBank/DDBJ databases">
        <title>Flavobacterium columnare strain B185, complete genome.</title>
        <authorList>
            <person name="Sundberg L.-R."/>
            <person name="Papponen P."/>
            <person name="Laanto E."/>
        </authorList>
    </citation>
    <scope>NUCLEOTIDE SEQUENCE [LARGE SCALE GENOMIC DNA]</scope>
    <source>
        <strain evidence="2">B185</strain>
    </source>
</reference>
<evidence type="ECO:0008006" key="3">
    <source>
        <dbReference type="Google" id="ProtNLM"/>
    </source>
</evidence>
<dbReference type="AlphaFoldDB" id="A0AAI8CIT8"/>